<dbReference type="Pfam" id="PF13407">
    <property type="entry name" value="Peripla_BP_4"/>
    <property type="match status" value="1"/>
</dbReference>
<comment type="similarity">
    <text evidence="2">Belongs to the bacterial solute-binding protein 2 family.</text>
</comment>
<sequence>MAVIFAVVGCVACAAPAAEPETATESASAATGAEDTAAAEDGEGLVFGFTTITNSNEFMVKIQKGIEDKCAELGIEVICNDPDMDANKQISQVESFIAQGVDAIIMDPCDADASSPAVTKAQEAGIPIINVNSVTTAAPDVFVGSRDEESSELAIEFIAEKLGGKGNICMIHGNPGQSAEIKRSDGAYAVLEQYPDMTLLAEDTAHWSREEAMALTENWIQSYGDQINAIFSQNDEMVMGALKAAENNNMKENMIIVGVDAIPDALQAVKDGRLDATVFQDAYGQATMAVEMAYKMVKGEEVESETYVPFQLVTIDNVDNYLE</sequence>
<keyword evidence="7" id="KW-1185">Reference proteome</keyword>
<evidence type="ECO:0000256" key="4">
    <source>
        <dbReference type="SAM" id="SignalP"/>
    </source>
</evidence>
<organism evidence="6 7">
    <name type="scientific">Christensenella tenuis</name>
    <dbReference type="NCBI Taxonomy" id="2763033"/>
    <lineage>
        <taxon>Bacteria</taxon>
        <taxon>Bacillati</taxon>
        <taxon>Bacillota</taxon>
        <taxon>Clostridia</taxon>
        <taxon>Christensenellales</taxon>
        <taxon>Christensenellaceae</taxon>
        <taxon>Christensenella</taxon>
    </lineage>
</organism>
<dbReference type="EMBL" id="JACOON010000006">
    <property type="protein sequence ID" value="MBC5649077.1"/>
    <property type="molecule type" value="Genomic_DNA"/>
</dbReference>
<comment type="subcellular location">
    <subcellularLocation>
        <location evidence="1">Cell envelope</location>
    </subcellularLocation>
</comment>
<feature type="domain" description="Periplasmic binding protein" evidence="5">
    <location>
        <begin position="47"/>
        <end position="301"/>
    </location>
</feature>
<dbReference type="InterPro" id="IPR025997">
    <property type="entry name" value="SBP_2_dom"/>
</dbReference>
<evidence type="ECO:0000313" key="7">
    <source>
        <dbReference type="Proteomes" id="UP000606889"/>
    </source>
</evidence>
<accession>A0ABR7EH29</accession>
<dbReference type="Gene3D" id="3.40.50.2300">
    <property type="match status" value="2"/>
</dbReference>
<dbReference type="Proteomes" id="UP000606889">
    <property type="component" value="Unassembled WGS sequence"/>
</dbReference>
<dbReference type="SUPFAM" id="SSF53822">
    <property type="entry name" value="Periplasmic binding protein-like I"/>
    <property type="match status" value="1"/>
</dbReference>
<dbReference type="InterPro" id="IPR028082">
    <property type="entry name" value="Peripla_BP_I"/>
</dbReference>
<evidence type="ECO:0000256" key="2">
    <source>
        <dbReference type="ARBA" id="ARBA00007639"/>
    </source>
</evidence>
<dbReference type="PANTHER" id="PTHR46847">
    <property type="entry name" value="D-ALLOSE-BINDING PERIPLASMIC PROTEIN-RELATED"/>
    <property type="match status" value="1"/>
</dbReference>
<gene>
    <name evidence="6" type="ORF">H8S18_12075</name>
</gene>
<evidence type="ECO:0000259" key="5">
    <source>
        <dbReference type="Pfam" id="PF13407"/>
    </source>
</evidence>
<name>A0ABR7EH29_9FIRM</name>
<comment type="caution">
    <text evidence="6">The sequence shown here is derived from an EMBL/GenBank/DDBJ whole genome shotgun (WGS) entry which is preliminary data.</text>
</comment>
<dbReference type="PANTHER" id="PTHR46847:SF1">
    <property type="entry name" value="D-ALLOSE-BINDING PERIPLASMIC PROTEIN-RELATED"/>
    <property type="match status" value="1"/>
</dbReference>
<evidence type="ECO:0000256" key="1">
    <source>
        <dbReference type="ARBA" id="ARBA00004196"/>
    </source>
</evidence>
<reference evidence="6 7" key="1">
    <citation type="submission" date="2020-08" db="EMBL/GenBank/DDBJ databases">
        <title>Genome public.</title>
        <authorList>
            <person name="Liu C."/>
            <person name="Sun Q."/>
        </authorList>
    </citation>
    <scope>NUCLEOTIDE SEQUENCE [LARGE SCALE GENOMIC DNA]</scope>
    <source>
        <strain evidence="6 7">NSJ-35</strain>
    </source>
</reference>
<keyword evidence="3 4" id="KW-0732">Signal</keyword>
<proteinExistence type="inferred from homology"/>
<protein>
    <submittedName>
        <fullName evidence="6">Sugar ABC transporter substrate-binding protein</fullName>
    </submittedName>
</protein>
<dbReference type="CDD" id="cd06301">
    <property type="entry name" value="PBP1_rhizopine_binding-like"/>
    <property type="match status" value="1"/>
</dbReference>
<evidence type="ECO:0000313" key="6">
    <source>
        <dbReference type="EMBL" id="MBC5649077.1"/>
    </source>
</evidence>
<feature type="chain" id="PRO_5046894661" evidence="4">
    <location>
        <begin position="18"/>
        <end position="323"/>
    </location>
</feature>
<evidence type="ECO:0000256" key="3">
    <source>
        <dbReference type="ARBA" id="ARBA00022729"/>
    </source>
</evidence>
<feature type="signal peptide" evidence="4">
    <location>
        <begin position="1"/>
        <end position="17"/>
    </location>
</feature>